<reference evidence="5" key="2">
    <citation type="submission" date="2014-06" db="EMBL/GenBank/DDBJ databases">
        <authorList>
            <person name="Le Roux Frederique"/>
        </authorList>
    </citation>
    <scope>NUCLEOTIDE SEQUENCE [LARGE SCALE GENOMIC DNA]</scope>
    <source>
        <strain evidence="5">J5-5</strain>
    </source>
</reference>
<dbReference type="EMBL" id="CCJV01000082">
    <property type="protein sequence ID" value="CDT27282.1"/>
    <property type="molecule type" value="Genomic_DNA"/>
</dbReference>
<organism evidence="2 5">
    <name type="scientific">Vibrio crassostreae</name>
    <dbReference type="NCBI Taxonomy" id="246167"/>
    <lineage>
        <taxon>Bacteria</taxon>
        <taxon>Pseudomonadati</taxon>
        <taxon>Pseudomonadota</taxon>
        <taxon>Gammaproteobacteria</taxon>
        <taxon>Vibrionales</taxon>
        <taxon>Vibrionaceae</taxon>
        <taxon>Vibrio</taxon>
    </lineage>
</organism>
<dbReference type="GeneID" id="93902607"/>
<proteinExistence type="predicted"/>
<name>A0A4R2GEU4_9VIBR</name>
<keyword evidence="1" id="KW-0732">Signal</keyword>
<feature type="chain" id="PRO_5044608411" evidence="1">
    <location>
        <begin position="21"/>
        <end position="265"/>
    </location>
</feature>
<evidence type="ECO:0000313" key="3">
    <source>
        <dbReference type="EMBL" id="CDT36757.1"/>
    </source>
</evidence>
<dbReference type="EMBL" id="CCJX01000103">
    <property type="protein sequence ID" value="CDT36757.1"/>
    <property type="molecule type" value="Genomic_DNA"/>
</dbReference>
<comment type="caution">
    <text evidence="2">The sequence shown here is derived from an EMBL/GenBank/DDBJ whole genome shotgun (WGS) entry which is preliminary data.</text>
</comment>
<evidence type="ECO:0000256" key="1">
    <source>
        <dbReference type="SAM" id="SignalP"/>
    </source>
</evidence>
<evidence type="ECO:0000313" key="2">
    <source>
        <dbReference type="EMBL" id="CDT27282.1"/>
    </source>
</evidence>
<feature type="signal peptide" evidence="1">
    <location>
        <begin position="1"/>
        <end position="20"/>
    </location>
</feature>
<dbReference type="Proteomes" id="UP000049495">
    <property type="component" value="Unassembled WGS sequence"/>
</dbReference>
<dbReference type="RefSeq" id="WP_048660005.1">
    <property type="nucleotide sequence ID" value="NZ_AP025477.1"/>
</dbReference>
<accession>A0A4R2GEU4</accession>
<keyword evidence="4" id="KW-1185">Reference proteome</keyword>
<protein>
    <submittedName>
        <fullName evidence="2">Uncharacterized protein</fullName>
    </submittedName>
</protein>
<dbReference type="AlphaFoldDB" id="A0A4R2GEU4"/>
<reference evidence="2 4" key="1">
    <citation type="submission" date="2014-06" db="EMBL/GenBank/DDBJ databases">
        <authorList>
            <person name="Le Roux F."/>
        </authorList>
    </citation>
    <scope>NUCLEOTIDE SEQUENCE</scope>
    <source>
        <strain evidence="3 4">J5-4</strain>
        <strain evidence="2">J5-5</strain>
    </source>
</reference>
<evidence type="ECO:0000313" key="5">
    <source>
        <dbReference type="Proteomes" id="UP000049495"/>
    </source>
</evidence>
<dbReference type="OrthoDB" id="5896825at2"/>
<evidence type="ECO:0000313" key="4">
    <source>
        <dbReference type="Proteomes" id="UP000049077"/>
    </source>
</evidence>
<dbReference type="Proteomes" id="UP000049077">
    <property type="component" value="Unassembled WGS sequence"/>
</dbReference>
<sequence>MKKTTVAATLLLVLSSTAIAEEQESEVINPSDLTRVYTQAAVFLDSNADVRMSGMMTGAWSDDIQFAGFAEGTIGNDDAKIDGKHKVGTDYQKGRVQYFQVHALDNHLMPRVGFSTDLIHQNGEAGTAKNSGLKDTTLFSAGVIGLINPAYTFGAKVFPNIAYTTGNVFGESADGYMLNMFLTKEIGDSGSFIQFSPEYFKAEGDVVSMESSKLNFFVSAPTRSDRTQWLMTRFEYGSADVVLPDGTEINNDPELRVEIGMKWFF</sequence>
<gene>
    <name evidence="3" type="ORF">VCR4J5_200452</name>
    <name evidence="2" type="ORF">VCR5J5_230072</name>
</gene>